<protein>
    <submittedName>
        <fullName evidence="5">Lytic transglycosylase, catalytic</fullName>
    </submittedName>
</protein>
<dbReference type="PATRIC" id="fig|472175.3.peg.1641"/>
<dbReference type="Gene3D" id="1.10.530.10">
    <property type="match status" value="1"/>
</dbReference>
<organism evidence="5 6">
    <name type="scientific">Nitratireductor basaltis</name>
    <dbReference type="NCBI Taxonomy" id="472175"/>
    <lineage>
        <taxon>Bacteria</taxon>
        <taxon>Pseudomonadati</taxon>
        <taxon>Pseudomonadota</taxon>
        <taxon>Alphaproteobacteria</taxon>
        <taxon>Hyphomicrobiales</taxon>
        <taxon>Phyllobacteriaceae</taxon>
        <taxon>Nitratireductor</taxon>
    </lineage>
</organism>
<evidence type="ECO:0000256" key="2">
    <source>
        <dbReference type="ARBA" id="ARBA00009387"/>
    </source>
</evidence>
<dbReference type="GO" id="GO:0042597">
    <property type="term" value="C:periplasmic space"/>
    <property type="evidence" value="ECO:0007669"/>
    <property type="project" value="InterPro"/>
</dbReference>
<dbReference type="RefSeq" id="WP_244444535.1">
    <property type="nucleotide sequence ID" value="NZ_JMQM01000001.1"/>
</dbReference>
<comment type="similarity">
    <text evidence="1">Belongs to the transglycosylase Slt family.</text>
</comment>
<gene>
    <name evidence="5" type="ORF">EL18_01633</name>
</gene>
<evidence type="ECO:0000256" key="1">
    <source>
        <dbReference type="ARBA" id="ARBA00007734"/>
    </source>
</evidence>
<dbReference type="InterPro" id="IPR008258">
    <property type="entry name" value="Transglycosylase_SLT_dom_1"/>
</dbReference>
<dbReference type="Proteomes" id="UP000053675">
    <property type="component" value="Unassembled WGS sequence"/>
</dbReference>
<dbReference type="InterPro" id="IPR008939">
    <property type="entry name" value="Lytic_TGlycosylase_superhlx_U"/>
</dbReference>
<dbReference type="GO" id="GO:0004553">
    <property type="term" value="F:hydrolase activity, hydrolyzing O-glycosyl compounds"/>
    <property type="evidence" value="ECO:0007669"/>
    <property type="project" value="InterPro"/>
</dbReference>
<feature type="domain" description="Transglycosylase SLT" evidence="4">
    <location>
        <begin position="537"/>
        <end position="637"/>
    </location>
</feature>
<sequence length="692" mass="75501">MMHIRSSALALALATAPLAIGTAAFGGQLSLPQEAPLPVPRPDVSATATAVVAGLASIPAQLPAKMKHAELRDALEALRKGDTGATLAVRDSLDPVSLNARILTWAVAMSGEWSVSANELEDAAEVLAGWPGMQRLKRNLERARLREADGPAEVIRAIGNNEPLTTDGRLALARAHLALGNGEAAREAIAPYWRTAKLDAKEEASIIEQFGPLLTRADHRHRMERMLLTDRVRSAMRVAEIADAKPLADAWAAAIRKEPNALALLDAVPTSLRSPGYYYAKARYLRRKGNYLGAAEAILAAPTAPDGYADPRQWWQERRVLSRELLDIEEYELAYKVAAAQRVGDASTIADAAFHAGWYALRFLNSPHEAALHFQKIAAVADGPISNARAFYWLGRAAEAAGNGEDNAHYETAARYDTAFYGQLAAAKLGRDSINAKPPATTIPDRKVFFTREPVRALRRLEEVGQTWRADIIYRDLAEELESVEELTLLAELAETRGDHYLALRIGKSAASRGLDIGALAHPTGAIPADASVSGAGKALAYAIGRQESEFRTGVVSHAGARGILQLLPGTAREMARIAGVAYSTSRLTDDAAYNASLGAAYLSQQLERFDGSYILTFVGYNAGPSRSLQWIERFGDPRGKPVEEVVDWMERIPFTETRNYVQRVFENYQVYKMRLTGEFEVEKDLVEGRRD</sequence>
<name>A0A084UCB0_9HYPH</name>
<evidence type="ECO:0000313" key="6">
    <source>
        <dbReference type="Proteomes" id="UP000053675"/>
    </source>
</evidence>
<comment type="caution">
    <text evidence="5">The sequence shown here is derived from an EMBL/GenBank/DDBJ whole genome shotgun (WGS) entry which is preliminary data.</text>
</comment>
<dbReference type="SUPFAM" id="SSF53955">
    <property type="entry name" value="Lysozyme-like"/>
    <property type="match status" value="1"/>
</dbReference>
<evidence type="ECO:0000313" key="5">
    <source>
        <dbReference type="EMBL" id="KFB10596.1"/>
    </source>
</evidence>
<dbReference type="STRING" id="472175.EL18_01633"/>
<accession>A0A084UCB0</accession>
<dbReference type="PANTHER" id="PTHR37423">
    <property type="entry name" value="SOLUBLE LYTIC MUREIN TRANSGLYCOSYLASE-RELATED"/>
    <property type="match status" value="1"/>
</dbReference>
<evidence type="ECO:0000256" key="3">
    <source>
        <dbReference type="ARBA" id="ARBA00022729"/>
    </source>
</evidence>
<dbReference type="eggNOG" id="COG0741">
    <property type="taxonomic scope" value="Bacteria"/>
</dbReference>
<dbReference type="Gene3D" id="1.25.20.10">
    <property type="entry name" value="Bacterial muramidases"/>
    <property type="match status" value="1"/>
</dbReference>
<keyword evidence="3" id="KW-0732">Signal</keyword>
<dbReference type="InterPro" id="IPR023346">
    <property type="entry name" value="Lysozyme-like_dom_sf"/>
</dbReference>
<dbReference type="SUPFAM" id="SSF48435">
    <property type="entry name" value="Bacterial muramidases"/>
    <property type="match status" value="1"/>
</dbReference>
<comment type="similarity">
    <text evidence="2">Belongs to the virb1 family.</text>
</comment>
<dbReference type="EMBL" id="JMQM01000001">
    <property type="protein sequence ID" value="KFB10596.1"/>
    <property type="molecule type" value="Genomic_DNA"/>
</dbReference>
<keyword evidence="6" id="KW-1185">Reference proteome</keyword>
<dbReference type="AlphaFoldDB" id="A0A084UCB0"/>
<dbReference type="PANTHER" id="PTHR37423:SF2">
    <property type="entry name" value="MEMBRANE-BOUND LYTIC MUREIN TRANSGLYCOSYLASE C"/>
    <property type="match status" value="1"/>
</dbReference>
<dbReference type="CDD" id="cd13401">
    <property type="entry name" value="Slt70-like"/>
    <property type="match status" value="1"/>
</dbReference>
<dbReference type="Pfam" id="PF01464">
    <property type="entry name" value="SLT"/>
    <property type="match status" value="1"/>
</dbReference>
<evidence type="ECO:0000259" key="4">
    <source>
        <dbReference type="Pfam" id="PF01464"/>
    </source>
</evidence>
<reference evidence="5 6" key="1">
    <citation type="submission" date="2014-05" db="EMBL/GenBank/DDBJ databases">
        <title>Draft Genome Sequence of Nitratireductor basaltis Strain UMTGB225, A Marine Bacterium Isolated from Green Barrel Tunicate.</title>
        <authorList>
            <person name="Gan H.Y."/>
        </authorList>
    </citation>
    <scope>NUCLEOTIDE SEQUENCE [LARGE SCALE GENOMIC DNA]</scope>
    <source>
        <strain evidence="5 6">UMTGB225</strain>
    </source>
</reference>
<proteinExistence type="inferred from homology"/>